<dbReference type="EMBL" id="JASCXW010000048">
    <property type="protein sequence ID" value="MDI6453711.1"/>
    <property type="molecule type" value="Genomic_DNA"/>
</dbReference>
<keyword evidence="1" id="KW-0472">Membrane</keyword>
<dbReference type="Proteomes" id="UP001431532">
    <property type="component" value="Unassembled WGS sequence"/>
</dbReference>
<dbReference type="RefSeq" id="WP_282840161.1">
    <property type="nucleotide sequence ID" value="NZ_JASCXW010000048.1"/>
</dbReference>
<protein>
    <recommendedName>
        <fullName evidence="4">ABC transporter permease</fullName>
    </recommendedName>
</protein>
<feature type="transmembrane region" description="Helical" evidence="1">
    <location>
        <begin position="316"/>
        <end position="337"/>
    </location>
</feature>
<evidence type="ECO:0000256" key="1">
    <source>
        <dbReference type="SAM" id="Phobius"/>
    </source>
</evidence>
<feature type="transmembrane region" description="Helical" evidence="1">
    <location>
        <begin position="229"/>
        <end position="252"/>
    </location>
</feature>
<feature type="transmembrane region" description="Helical" evidence="1">
    <location>
        <begin position="133"/>
        <end position="156"/>
    </location>
</feature>
<feature type="transmembrane region" description="Helical" evidence="1">
    <location>
        <begin position="21"/>
        <end position="39"/>
    </location>
</feature>
<reference evidence="2" key="1">
    <citation type="submission" date="2023-05" db="EMBL/GenBank/DDBJ databases">
        <title>Mariniplasma microaerophilum sp. nov., a novel anaerobic mollicute isolated from terrestrial mud volcano, Taman Peninsula, Russia.</title>
        <authorList>
            <person name="Khomyakova M.A."/>
            <person name="Merkel A.Y."/>
            <person name="Slobodkin A.I."/>
        </authorList>
    </citation>
    <scope>NUCLEOTIDE SEQUENCE</scope>
    <source>
        <strain evidence="2">M4Ah</strain>
    </source>
</reference>
<evidence type="ECO:0000313" key="2">
    <source>
        <dbReference type="EMBL" id="MDI6453711.1"/>
    </source>
</evidence>
<keyword evidence="1" id="KW-0812">Transmembrane</keyword>
<comment type="caution">
    <text evidence="2">The sequence shown here is derived from an EMBL/GenBank/DDBJ whole genome shotgun (WGS) entry which is preliminary data.</text>
</comment>
<feature type="transmembrane region" description="Helical" evidence="1">
    <location>
        <begin position="186"/>
        <end position="209"/>
    </location>
</feature>
<gene>
    <name evidence="2" type="ORF">QJ521_09050</name>
</gene>
<dbReference type="AlphaFoldDB" id="A0AAW6U6W8"/>
<keyword evidence="3" id="KW-1185">Reference proteome</keyword>
<feature type="transmembrane region" description="Helical" evidence="1">
    <location>
        <begin position="264"/>
        <end position="288"/>
    </location>
</feature>
<evidence type="ECO:0008006" key="4">
    <source>
        <dbReference type="Google" id="ProtNLM"/>
    </source>
</evidence>
<sequence>MKDTFKVVQYEFHKILKNKVKIIYLFLMILFLFLAAYAYRNVIILPNVTCGSESTQTYYIEQRDYYKALYEYAYGINTDVPEGFMFPPNLDADKEIYHMEYLKYNHYVSTSTSSCNYVNLTYPLSSSRGLEGGVFLVILGNLNFYIIGFLSIVLSLSINYSDYSNGNIKNLIQTKIDRKSIFRGKLIFTGITILSVVLLYAIATILVASSLPDTSTLIVDTTTRVVKSISTTTFFLSKIVMNLFIGLFIASISIYIRTLVKNSYLAGFATIGCVVFVLGIFSVVSLIINNDVVSEIVKKYFVFINSQVSNLSFSQISYAILILFYLVGSTLLLSMSYKKILRIDI</sequence>
<accession>A0AAW6U6W8</accession>
<name>A0AAW6U6W8_9MOLU</name>
<proteinExistence type="predicted"/>
<keyword evidence="1" id="KW-1133">Transmembrane helix</keyword>
<evidence type="ECO:0000313" key="3">
    <source>
        <dbReference type="Proteomes" id="UP001431532"/>
    </source>
</evidence>
<organism evidence="2 3">
    <name type="scientific">Peloplasma aerotolerans</name>
    <dbReference type="NCBI Taxonomy" id="3044389"/>
    <lineage>
        <taxon>Bacteria</taxon>
        <taxon>Bacillati</taxon>
        <taxon>Mycoplasmatota</taxon>
        <taxon>Mollicutes</taxon>
        <taxon>Acholeplasmatales</taxon>
        <taxon>Acholeplasmataceae</taxon>
        <taxon>Peloplasma</taxon>
    </lineage>
</organism>